<name>A0A2T4UH93_9ACTN</name>
<dbReference type="Proteomes" id="UP000240739">
    <property type="component" value="Unassembled WGS sequence"/>
</dbReference>
<evidence type="ECO:0000259" key="8">
    <source>
        <dbReference type="Pfam" id="PF00361"/>
    </source>
</evidence>
<feature type="transmembrane region" description="Helical" evidence="7">
    <location>
        <begin position="316"/>
        <end position="342"/>
    </location>
</feature>
<dbReference type="Pfam" id="PF00361">
    <property type="entry name" value="Proton_antipo_M"/>
    <property type="match status" value="1"/>
</dbReference>
<dbReference type="GO" id="GO:0015990">
    <property type="term" value="P:electron transport coupled proton transport"/>
    <property type="evidence" value="ECO:0007669"/>
    <property type="project" value="TreeGrafter"/>
</dbReference>
<dbReference type="InterPro" id="IPR003945">
    <property type="entry name" value="NU5C-like"/>
</dbReference>
<evidence type="ECO:0000256" key="4">
    <source>
        <dbReference type="ARBA" id="ARBA00023136"/>
    </source>
</evidence>
<comment type="subcellular location">
    <subcellularLocation>
        <location evidence="1">Endomembrane system</location>
        <topology evidence="1">Multi-pass membrane protein</topology>
    </subcellularLocation>
    <subcellularLocation>
        <location evidence="5">Membrane</location>
        <topology evidence="5">Multi-pass membrane protein</topology>
    </subcellularLocation>
</comment>
<feature type="transmembrane region" description="Helical" evidence="7">
    <location>
        <begin position="195"/>
        <end position="215"/>
    </location>
</feature>
<evidence type="ECO:0000256" key="7">
    <source>
        <dbReference type="SAM" id="Phobius"/>
    </source>
</evidence>
<comment type="caution">
    <text evidence="10">The sequence shown here is derived from an EMBL/GenBank/DDBJ whole genome shotgun (WGS) entry which is preliminary data.</text>
</comment>
<gene>
    <name evidence="10" type="ORF">C7Y72_02390</name>
</gene>
<dbReference type="AlphaFoldDB" id="A0A2T4UH93"/>
<feature type="transmembrane region" description="Helical" evidence="7">
    <location>
        <begin position="236"/>
        <end position="265"/>
    </location>
</feature>
<dbReference type="GO" id="GO:0003954">
    <property type="term" value="F:NADH dehydrogenase activity"/>
    <property type="evidence" value="ECO:0007669"/>
    <property type="project" value="TreeGrafter"/>
</dbReference>
<protein>
    <submittedName>
        <fullName evidence="10">Sodium:proton antiporter</fullName>
    </submittedName>
</protein>
<keyword evidence="3 7" id="KW-1133">Transmembrane helix</keyword>
<dbReference type="GO" id="GO:0042773">
    <property type="term" value="P:ATP synthesis coupled electron transport"/>
    <property type="evidence" value="ECO:0007669"/>
    <property type="project" value="InterPro"/>
</dbReference>
<reference evidence="10 11" key="1">
    <citation type="submission" date="2018-03" db="EMBL/GenBank/DDBJ databases">
        <title>Aquarubrobacter algicola gen. nov., sp. nov., a novel actinobacterium isolated from shallow eutrophic lake during the end of cyanobacterial harmful algal blooms.</title>
        <authorList>
            <person name="Chun S.J."/>
        </authorList>
    </citation>
    <scope>NUCLEOTIDE SEQUENCE [LARGE SCALE GENOMIC DNA]</scope>
    <source>
        <strain evidence="10 11">Seoho-28</strain>
    </source>
</reference>
<feature type="compositionally biased region" description="Basic residues" evidence="6">
    <location>
        <begin position="64"/>
        <end position="83"/>
    </location>
</feature>
<dbReference type="InterPro" id="IPR001750">
    <property type="entry name" value="ND/Mrp_TM"/>
</dbReference>
<feature type="transmembrane region" description="Helical" evidence="7">
    <location>
        <begin position="546"/>
        <end position="569"/>
    </location>
</feature>
<feature type="transmembrane region" description="Helical" evidence="7">
    <location>
        <begin position="581"/>
        <end position="600"/>
    </location>
</feature>
<feature type="region of interest" description="Disordered" evidence="6">
    <location>
        <begin position="20"/>
        <end position="115"/>
    </location>
</feature>
<dbReference type="Pfam" id="PF00662">
    <property type="entry name" value="Proton_antipo_N"/>
    <property type="match status" value="1"/>
</dbReference>
<sequence length="668" mass="68278">MYCPSRHTCRLLRRSCRAPFRRRDPARSPARRGRRGAPAQHARTVGAQVRRAAAGHRHDDHPGRRPRPRSPAGRRPHRDRARTRPLALLRRPRPGDPGPPGRLRRPRTRDPRRGGHRTVSALLPLAVGAPALAGIAVLLAPARWLRSGGAHAAAAGSLLGLALTVALAVDVLGGGPVTWTPGGSPDGPGLLADRVSVLLLLLVLGVSAVVQAYTARYLCGDPRQRRLVVTAAGTTTAAAAMVGAATLTVLAAAWCAAGLGLLALLAQRADLPAACVGLQRTARTFAIGDLALLAAVAIVLATAGDPSLRDPGAAAAALDTATVAGVDAATLVACLLVLAAIARSALLPLHRWLPATLAAPTPVSALLHAGLVNAGGILLVRLAPLVDASALALGLAFAAGAATAVHGTALMLTRPDVKGALAHSTVGQMGFMVLACALGAYAAALLHLVAHGMYKATLFLGSGSVVHADKRRAVAARPGPRGVRWAPPVQLAAAALVPAVAIAAAFLTYAADLLGHPGTLVLVAFAWATAAHAAHAWLTSTPGRPLLGLAAVAAACLAYTGLITGADALLAPALPDPGATVSAWFALVPAAILAAGLPVLRSRRGAQLSARLYVRALEAGRTAPRPRRDPALARRAHAPVVTRPPRVRDGALDDRSTTHHDAPRSVPA</sequence>
<dbReference type="GO" id="GO:0016020">
    <property type="term" value="C:membrane"/>
    <property type="evidence" value="ECO:0007669"/>
    <property type="project" value="UniProtKB-SubCell"/>
</dbReference>
<dbReference type="PRINTS" id="PR01434">
    <property type="entry name" value="NADHDHGNASE5"/>
</dbReference>
<feature type="transmembrane region" description="Helical" evidence="7">
    <location>
        <begin position="362"/>
        <end position="383"/>
    </location>
</feature>
<feature type="transmembrane region" description="Helical" evidence="7">
    <location>
        <begin position="429"/>
        <end position="450"/>
    </location>
</feature>
<evidence type="ECO:0000256" key="6">
    <source>
        <dbReference type="SAM" id="MobiDB-lite"/>
    </source>
</evidence>
<feature type="domain" description="NADH:quinone oxidoreductase/Mrp antiporter transmembrane" evidence="8">
    <location>
        <begin position="253"/>
        <end position="471"/>
    </location>
</feature>
<evidence type="ECO:0000259" key="9">
    <source>
        <dbReference type="Pfam" id="PF00662"/>
    </source>
</evidence>
<dbReference type="EMBL" id="PYYB01000001">
    <property type="protein sequence ID" value="PTL58587.1"/>
    <property type="molecule type" value="Genomic_DNA"/>
</dbReference>
<dbReference type="GO" id="GO:0008137">
    <property type="term" value="F:NADH dehydrogenase (ubiquinone) activity"/>
    <property type="evidence" value="ECO:0007669"/>
    <property type="project" value="InterPro"/>
</dbReference>
<accession>A0A2T4UH93</accession>
<feature type="transmembrane region" description="Helical" evidence="7">
    <location>
        <begin position="121"/>
        <end position="140"/>
    </location>
</feature>
<keyword evidence="2 5" id="KW-0812">Transmembrane</keyword>
<evidence type="ECO:0000256" key="3">
    <source>
        <dbReference type="ARBA" id="ARBA00022989"/>
    </source>
</evidence>
<dbReference type="GO" id="GO:0012505">
    <property type="term" value="C:endomembrane system"/>
    <property type="evidence" value="ECO:0007669"/>
    <property type="project" value="UniProtKB-SubCell"/>
</dbReference>
<feature type="domain" description="NADH-Ubiquinone oxidoreductase (complex I) chain 5 N-terminal" evidence="9">
    <location>
        <begin position="189"/>
        <end position="226"/>
    </location>
</feature>
<keyword evidence="4 7" id="KW-0472">Membrane</keyword>
<dbReference type="PANTHER" id="PTHR42829:SF1">
    <property type="entry name" value="INORGANIC CARBON TRANSPORTER SUBUNIT DABB-RELATED"/>
    <property type="match status" value="1"/>
</dbReference>
<feature type="transmembrane region" description="Helical" evidence="7">
    <location>
        <begin position="517"/>
        <end position="539"/>
    </location>
</feature>
<feature type="transmembrane region" description="Helical" evidence="7">
    <location>
        <begin position="390"/>
        <end position="409"/>
    </location>
</feature>
<feature type="region of interest" description="Disordered" evidence="6">
    <location>
        <begin position="624"/>
        <end position="668"/>
    </location>
</feature>
<evidence type="ECO:0000256" key="2">
    <source>
        <dbReference type="ARBA" id="ARBA00022692"/>
    </source>
</evidence>
<keyword evidence="11" id="KW-1185">Reference proteome</keyword>
<organism evidence="10 11">
    <name type="scientific">Paraconexibacter algicola</name>
    <dbReference type="NCBI Taxonomy" id="2133960"/>
    <lineage>
        <taxon>Bacteria</taxon>
        <taxon>Bacillati</taxon>
        <taxon>Actinomycetota</taxon>
        <taxon>Thermoleophilia</taxon>
        <taxon>Solirubrobacterales</taxon>
        <taxon>Paraconexibacteraceae</taxon>
        <taxon>Paraconexibacter</taxon>
    </lineage>
</organism>
<evidence type="ECO:0000313" key="11">
    <source>
        <dbReference type="Proteomes" id="UP000240739"/>
    </source>
</evidence>
<dbReference type="InterPro" id="IPR001516">
    <property type="entry name" value="Proton_antipo_N"/>
</dbReference>
<feature type="transmembrane region" description="Helical" evidence="7">
    <location>
        <begin position="285"/>
        <end position="304"/>
    </location>
</feature>
<evidence type="ECO:0000256" key="1">
    <source>
        <dbReference type="ARBA" id="ARBA00004127"/>
    </source>
</evidence>
<dbReference type="PANTHER" id="PTHR42829">
    <property type="entry name" value="NADH-UBIQUINONE OXIDOREDUCTASE CHAIN 5"/>
    <property type="match status" value="1"/>
</dbReference>
<evidence type="ECO:0000313" key="10">
    <source>
        <dbReference type="EMBL" id="PTL58587.1"/>
    </source>
</evidence>
<feature type="transmembrane region" description="Helical" evidence="7">
    <location>
        <begin position="491"/>
        <end position="511"/>
    </location>
</feature>
<proteinExistence type="predicted"/>
<evidence type="ECO:0000256" key="5">
    <source>
        <dbReference type="RuleBase" id="RU000320"/>
    </source>
</evidence>
<feature type="compositionally biased region" description="Basic and acidic residues" evidence="6">
    <location>
        <begin position="646"/>
        <end position="668"/>
    </location>
</feature>
<feature type="transmembrane region" description="Helical" evidence="7">
    <location>
        <begin position="152"/>
        <end position="175"/>
    </location>
</feature>